<comment type="caution">
    <text evidence="2">The sequence shown here is derived from an EMBL/GenBank/DDBJ whole genome shotgun (WGS) entry which is preliminary data.</text>
</comment>
<protein>
    <submittedName>
        <fullName evidence="2">Uncharacterized protein</fullName>
    </submittedName>
</protein>
<feature type="region of interest" description="Disordered" evidence="1">
    <location>
        <begin position="1"/>
        <end position="31"/>
    </location>
</feature>
<accession>A0ABV0VFN2</accession>
<organism evidence="2 3">
    <name type="scientific">Ilyodon furcidens</name>
    <name type="common">goldbreast splitfin</name>
    <dbReference type="NCBI Taxonomy" id="33524"/>
    <lineage>
        <taxon>Eukaryota</taxon>
        <taxon>Metazoa</taxon>
        <taxon>Chordata</taxon>
        <taxon>Craniata</taxon>
        <taxon>Vertebrata</taxon>
        <taxon>Euteleostomi</taxon>
        <taxon>Actinopterygii</taxon>
        <taxon>Neopterygii</taxon>
        <taxon>Teleostei</taxon>
        <taxon>Neoteleostei</taxon>
        <taxon>Acanthomorphata</taxon>
        <taxon>Ovalentaria</taxon>
        <taxon>Atherinomorphae</taxon>
        <taxon>Cyprinodontiformes</taxon>
        <taxon>Goodeidae</taxon>
        <taxon>Ilyodon</taxon>
    </lineage>
</organism>
<dbReference type="Proteomes" id="UP001482620">
    <property type="component" value="Unassembled WGS sequence"/>
</dbReference>
<keyword evidence="3" id="KW-1185">Reference proteome</keyword>
<gene>
    <name evidence="2" type="ORF">ILYODFUR_020702</name>
</gene>
<proteinExistence type="predicted"/>
<reference evidence="2 3" key="1">
    <citation type="submission" date="2021-06" db="EMBL/GenBank/DDBJ databases">
        <authorList>
            <person name="Palmer J.M."/>
        </authorList>
    </citation>
    <scope>NUCLEOTIDE SEQUENCE [LARGE SCALE GENOMIC DNA]</scope>
    <source>
        <strain evidence="3">if_2019</strain>
        <tissue evidence="2">Muscle</tissue>
    </source>
</reference>
<dbReference type="EMBL" id="JAHRIQ010106421">
    <property type="protein sequence ID" value="MEQ2256082.1"/>
    <property type="molecule type" value="Genomic_DNA"/>
</dbReference>
<evidence type="ECO:0000313" key="3">
    <source>
        <dbReference type="Proteomes" id="UP001482620"/>
    </source>
</evidence>
<name>A0ABV0VFN2_9TELE</name>
<sequence>MQRFAAGETARSGRRTAMPLRRSSAETDGKAADACGRQIGVHCKLERQRVRVERREGNWSESRQCEQRGRVSVPRTIRRNGAAVPSAVLQLQRAVTALLLLNPSSCGVSGEFTHVWPSVGCL</sequence>
<evidence type="ECO:0000313" key="2">
    <source>
        <dbReference type="EMBL" id="MEQ2256082.1"/>
    </source>
</evidence>
<evidence type="ECO:0000256" key="1">
    <source>
        <dbReference type="SAM" id="MobiDB-lite"/>
    </source>
</evidence>